<dbReference type="RefSeq" id="WP_138572014.1">
    <property type="nucleotide sequence ID" value="NZ_CP040818.1"/>
</dbReference>
<evidence type="ECO:0000313" key="4">
    <source>
        <dbReference type="Proteomes" id="UP000305888"/>
    </source>
</evidence>
<reference evidence="3 4" key="1">
    <citation type="submission" date="2019-06" db="EMBL/GenBank/DDBJ databases">
        <title>Genome sequence of Rhodobacteraceae bacterium D4M1.</title>
        <authorList>
            <person name="Cao J."/>
        </authorList>
    </citation>
    <scope>NUCLEOTIDE SEQUENCE [LARGE SCALE GENOMIC DNA]</scope>
    <source>
        <strain evidence="3 4">D4M1</strain>
    </source>
</reference>
<dbReference type="Pfam" id="PF07848">
    <property type="entry name" value="PaaX"/>
    <property type="match status" value="1"/>
</dbReference>
<gene>
    <name evidence="3" type="ORF">FDP22_09190</name>
</gene>
<accession>A0A5B8FWM3</accession>
<feature type="domain" description="Transcriptional repressor PaaX-like C-terminal" evidence="2">
    <location>
        <begin position="172"/>
        <end position="255"/>
    </location>
</feature>
<dbReference type="PIRSF" id="PIRSF020623">
    <property type="entry name" value="PaaX"/>
    <property type="match status" value="1"/>
</dbReference>
<organism evidence="3 4">
    <name type="scientific">Paroceanicella profunda</name>
    <dbReference type="NCBI Taxonomy" id="2579971"/>
    <lineage>
        <taxon>Bacteria</taxon>
        <taxon>Pseudomonadati</taxon>
        <taxon>Pseudomonadota</taxon>
        <taxon>Alphaproteobacteria</taxon>
        <taxon>Rhodobacterales</taxon>
        <taxon>Paracoccaceae</taxon>
        <taxon>Paroceanicella</taxon>
    </lineage>
</organism>
<dbReference type="OrthoDB" id="2270427at2"/>
<dbReference type="PANTHER" id="PTHR30319:SF1">
    <property type="entry name" value="TRANSCRIPTIONAL REPRESSOR PAAX"/>
    <property type="match status" value="1"/>
</dbReference>
<dbReference type="Gene3D" id="1.10.10.10">
    <property type="entry name" value="Winged helix-like DNA-binding domain superfamily/Winged helix DNA-binding domain"/>
    <property type="match status" value="1"/>
</dbReference>
<evidence type="ECO:0000259" key="1">
    <source>
        <dbReference type="Pfam" id="PF07848"/>
    </source>
</evidence>
<keyword evidence="4" id="KW-1185">Reference proteome</keyword>
<dbReference type="AlphaFoldDB" id="A0A5B8FWM3"/>
<dbReference type="InterPro" id="IPR013225">
    <property type="entry name" value="PaaX_C"/>
</dbReference>
<dbReference type="InterPro" id="IPR036388">
    <property type="entry name" value="WH-like_DNA-bd_sf"/>
</dbReference>
<dbReference type="EMBL" id="CP040818">
    <property type="protein sequence ID" value="QDL91934.1"/>
    <property type="molecule type" value="Genomic_DNA"/>
</dbReference>
<dbReference type="Pfam" id="PF08223">
    <property type="entry name" value="PaaX_C"/>
    <property type="match status" value="1"/>
</dbReference>
<feature type="domain" description="Transcriptional repressor PaaX-like N-terminal" evidence="1">
    <location>
        <begin position="17"/>
        <end position="84"/>
    </location>
</feature>
<dbReference type="Gene3D" id="1.20.58.1460">
    <property type="match status" value="1"/>
</dbReference>
<dbReference type="InterPro" id="IPR012906">
    <property type="entry name" value="PaaX-like_N"/>
</dbReference>
<evidence type="ECO:0000259" key="2">
    <source>
        <dbReference type="Pfam" id="PF08223"/>
    </source>
</evidence>
<protein>
    <submittedName>
        <fullName evidence="3">PaaX family transcriptional regulator</fullName>
    </submittedName>
</protein>
<dbReference type="GO" id="GO:0006351">
    <property type="term" value="P:DNA-templated transcription"/>
    <property type="evidence" value="ECO:0007669"/>
    <property type="project" value="InterPro"/>
</dbReference>
<proteinExistence type="predicted"/>
<dbReference type="PANTHER" id="PTHR30319">
    <property type="entry name" value="PHENYLACETIC ACID REGULATOR-RELATED TRANSCRIPTIONAL REPRESSOR"/>
    <property type="match status" value="1"/>
</dbReference>
<name>A0A5B8FWM3_9RHOB</name>
<evidence type="ECO:0000313" key="3">
    <source>
        <dbReference type="EMBL" id="QDL91934.1"/>
    </source>
</evidence>
<sequence length="283" mass="30977">MNTSVTSRILETFPVSAGAFIVTLYGDVVAPRGGELWMGNIVEACRAVQISESRVRTAVSRLVASERIAGEKHGRKSYYRLTEAANREFTHAARLIYSRPRAEPLRGWHLVALPQGAGREALVHKLSRLRFGMAQPHLAILPDRGEPLPPLGAIHFRATTTDDLTELARSAWQLDALAGRIDRFVEGFSPLEGCSFPPAEALGLRLLLVHIFRDIALSDPALPLGMLPDTWQSPAARALFARLYLALTPDADAAVAASFVDRNGTLTADPTRIARRIADLSYH</sequence>
<dbReference type="InterPro" id="IPR011965">
    <property type="entry name" value="PaaX_trns_reg"/>
</dbReference>
<dbReference type="KEGG" id="ppru:FDP22_09190"/>
<dbReference type="Proteomes" id="UP000305888">
    <property type="component" value="Chromosome"/>
</dbReference>